<dbReference type="SUPFAM" id="SSF81585">
    <property type="entry name" value="PsbU/PolX domain-like"/>
    <property type="match status" value="1"/>
</dbReference>
<comment type="similarity">
    <text evidence="2">Belongs to the PsbU family.</text>
</comment>
<dbReference type="GO" id="GO:0019898">
    <property type="term" value="C:extrinsic component of membrane"/>
    <property type="evidence" value="ECO:0007669"/>
    <property type="project" value="InterPro"/>
</dbReference>
<reference evidence="7" key="1">
    <citation type="submission" date="2021-01" db="EMBL/GenBank/DDBJ databases">
        <authorList>
            <person name="Corre E."/>
            <person name="Pelletier E."/>
            <person name="Niang G."/>
            <person name="Scheremetjew M."/>
            <person name="Finn R."/>
            <person name="Kale V."/>
            <person name="Holt S."/>
            <person name="Cochrane G."/>
            <person name="Meng A."/>
            <person name="Brown T."/>
            <person name="Cohen L."/>
        </authorList>
    </citation>
    <scope>NUCLEOTIDE SEQUENCE</scope>
    <source>
        <strain evidence="7">CCMP1243</strain>
    </source>
</reference>
<accession>A0A7S2SQF2</accession>
<keyword evidence="3" id="KW-0793">Thylakoid</keyword>
<name>A0A7S2SQF2_9STRA</name>
<dbReference type="Gene3D" id="1.10.150.320">
    <property type="entry name" value="Photosystem II 12 kDa extrinsic protein"/>
    <property type="match status" value="1"/>
</dbReference>
<dbReference type="AlphaFoldDB" id="A0A7S2SQF2"/>
<evidence type="ECO:0000256" key="6">
    <source>
        <dbReference type="SAM" id="SignalP"/>
    </source>
</evidence>
<evidence type="ECO:0000256" key="4">
    <source>
        <dbReference type="ARBA" id="ARBA00023136"/>
    </source>
</evidence>
<dbReference type="EMBL" id="HBHJ01026961">
    <property type="protein sequence ID" value="CAD9706837.1"/>
    <property type="molecule type" value="Transcribed_RNA"/>
</dbReference>
<comment type="subcellular location">
    <subcellularLocation>
        <location evidence="1">Membrane</location>
        <topology evidence="1">Peripheral membrane protein</topology>
    </subcellularLocation>
</comment>
<gene>
    <name evidence="7" type="ORF">RMAR1173_LOCUS17828</name>
</gene>
<evidence type="ECO:0000313" key="7">
    <source>
        <dbReference type="EMBL" id="CAD9706837.1"/>
    </source>
</evidence>
<dbReference type="GO" id="GO:0009523">
    <property type="term" value="C:photosystem II"/>
    <property type="evidence" value="ECO:0007669"/>
    <property type="project" value="InterPro"/>
</dbReference>
<feature type="chain" id="PRO_5031276416" description="Photosystem II 12 kDa extrinsic protein" evidence="6">
    <location>
        <begin position="19"/>
        <end position="156"/>
    </location>
</feature>
<evidence type="ECO:0000256" key="3">
    <source>
        <dbReference type="ARBA" id="ARBA00023078"/>
    </source>
</evidence>
<evidence type="ECO:0000256" key="2">
    <source>
        <dbReference type="ARBA" id="ARBA00010827"/>
    </source>
</evidence>
<dbReference type="GO" id="GO:0015979">
    <property type="term" value="P:photosynthesis"/>
    <property type="evidence" value="ECO:0007669"/>
    <property type="project" value="InterPro"/>
</dbReference>
<evidence type="ECO:0000256" key="1">
    <source>
        <dbReference type="ARBA" id="ARBA00004170"/>
    </source>
</evidence>
<sequence length="156" mass="16820">MRAFFAAILAIALGVAVAFTPSARMARTRVVMSAEAEGRRNFLAKTAAAAAALAPLAANADIDYEGIKYLGGGDQIDLNNANVRAYLRLPGMYPTIAGKIVSNKSPLTKVGDVYNINTLTDKEKSVIKTFESKGKFVVLEPKAEYVIDKFNNGLYR</sequence>
<protein>
    <recommendedName>
        <fullName evidence="5">Photosystem II 12 kDa extrinsic protein</fullName>
    </recommendedName>
</protein>
<keyword evidence="4" id="KW-0472">Membrane</keyword>
<organism evidence="7">
    <name type="scientific">Rhizochromulina marina</name>
    <dbReference type="NCBI Taxonomy" id="1034831"/>
    <lineage>
        <taxon>Eukaryota</taxon>
        <taxon>Sar</taxon>
        <taxon>Stramenopiles</taxon>
        <taxon>Ochrophyta</taxon>
        <taxon>Dictyochophyceae</taxon>
        <taxon>Rhizochromulinales</taxon>
        <taxon>Rhizochromulina</taxon>
    </lineage>
</organism>
<evidence type="ECO:0000256" key="5">
    <source>
        <dbReference type="ARBA" id="ARBA00043089"/>
    </source>
</evidence>
<dbReference type="GO" id="GO:0042549">
    <property type="term" value="P:photosystem II stabilization"/>
    <property type="evidence" value="ECO:0007669"/>
    <property type="project" value="InterPro"/>
</dbReference>
<feature type="signal peptide" evidence="6">
    <location>
        <begin position="1"/>
        <end position="18"/>
    </location>
</feature>
<keyword evidence="6" id="KW-0732">Signal</keyword>
<dbReference type="InterPro" id="IPR010527">
    <property type="entry name" value="PSII_PsbU"/>
</dbReference>
<proteinExistence type="inferred from homology"/>
<dbReference type="Pfam" id="PF06514">
    <property type="entry name" value="PsbU"/>
    <property type="match status" value="1"/>
</dbReference>